<dbReference type="Proteomes" id="UP000694864">
    <property type="component" value="Chromosome 18"/>
</dbReference>
<dbReference type="InterPro" id="IPR032675">
    <property type="entry name" value="LRR_dom_sf"/>
</dbReference>
<reference evidence="18" key="1">
    <citation type="journal article" date="2014" name="Nat. Commun.">
        <title>The emerging biofuel crop Camelina sativa retains a highly undifferentiated hexaploid genome structure.</title>
        <authorList>
            <person name="Kagale S."/>
            <person name="Koh C."/>
            <person name="Nixon J."/>
            <person name="Bollina V."/>
            <person name="Clarke W.E."/>
            <person name="Tuteja R."/>
            <person name="Spillane C."/>
            <person name="Robinson S.J."/>
            <person name="Links M.G."/>
            <person name="Clarke C."/>
            <person name="Higgins E.E."/>
            <person name="Huebert T."/>
            <person name="Sharpe A.G."/>
            <person name="Parkin I.A."/>
        </authorList>
    </citation>
    <scope>NUCLEOTIDE SEQUENCE [LARGE SCALE GENOMIC DNA]</scope>
    <source>
        <strain evidence="18">cv. DH55</strain>
    </source>
</reference>
<keyword evidence="5" id="KW-0732">Signal</keyword>
<evidence type="ECO:0000313" key="19">
    <source>
        <dbReference type="RefSeq" id="XP_010485099.1"/>
    </source>
</evidence>
<evidence type="ECO:0000256" key="1">
    <source>
        <dbReference type="ARBA" id="ARBA00004167"/>
    </source>
</evidence>
<feature type="transmembrane region" description="Helical" evidence="16">
    <location>
        <begin position="90"/>
        <end position="116"/>
    </location>
</feature>
<keyword evidence="4 16" id="KW-0812">Transmembrane</keyword>
<dbReference type="InterPro" id="IPR052422">
    <property type="entry name" value="Auxin_Ser/Thr_Kinase"/>
</dbReference>
<evidence type="ECO:0000256" key="12">
    <source>
        <dbReference type="ARBA" id="ARBA00023170"/>
    </source>
</evidence>
<dbReference type="GeneID" id="104763424"/>
<dbReference type="InterPro" id="IPR011009">
    <property type="entry name" value="Kinase-like_dom_sf"/>
</dbReference>
<feature type="binding site" evidence="14">
    <location>
        <position position="189"/>
    </location>
    <ligand>
        <name>ATP</name>
        <dbReference type="ChEBI" id="CHEBI:30616"/>
    </ligand>
</feature>
<accession>A0ABM0XF96</accession>
<evidence type="ECO:0000256" key="9">
    <source>
        <dbReference type="ARBA" id="ARBA00022840"/>
    </source>
</evidence>
<proteinExistence type="inferred from homology"/>
<comment type="similarity">
    <text evidence="15">Belongs to the protein kinase superfamily.</text>
</comment>
<dbReference type="Pfam" id="PF00069">
    <property type="entry name" value="Pkinase"/>
    <property type="match status" value="1"/>
</dbReference>
<keyword evidence="15" id="KW-0723">Serine/threonine-protein kinase</keyword>
<evidence type="ECO:0000256" key="8">
    <source>
        <dbReference type="ARBA" id="ARBA00022777"/>
    </source>
</evidence>
<dbReference type="Gene3D" id="3.80.10.10">
    <property type="entry name" value="Ribonuclease Inhibitor"/>
    <property type="match status" value="1"/>
</dbReference>
<evidence type="ECO:0000256" key="6">
    <source>
        <dbReference type="ARBA" id="ARBA00022737"/>
    </source>
</evidence>
<evidence type="ECO:0000256" key="2">
    <source>
        <dbReference type="ARBA" id="ARBA00022614"/>
    </source>
</evidence>
<keyword evidence="8" id="KW-0418">Kinase</keyword>
<dbReference type="SUPFAM" id="SSF52058">
    <property type="entry name" value="L domain-like"/>
    <property type="match status" value="1"/>
</dbReference>
<keyword evidence="3" id="KW-0808">Transferase</keyword>
<dbReference type="InterPro" id="IPR001611">
    <property type="entry name" value="Leu-rich_rpt"/>
</dbReference>
<evidence type="ECO:0000256" key="11">
    <source>
        <dbReference type="ARBA" id="ARBA00023136"/>
    </source>
</evidence>
<dbReference type="InterPro" id="IPR000719">
    <property type="entry name" value="Prot_kinase_dom"/>
</dbReference>
<evidence type="ECO:0000256" key="13">
    <source>
        <dbReference type="ARBA" id="ARBA00023180"/>
    </source>
</evidence>
<dbReference type="RefSeq" id="XP_010485099.1">
    <property type="nucleotide sequence ID" value="XM_010486797.1"/>
</dbReference>
<keyword evidence="2" id="KW-0433">Leucine-rich repeat</keyword>
<dbReference type="PANTHER" id="PTHR47986:SF4">
    <property type="entry name" value="PROTEIN KINASE DOMAIN-CONTAINING PROTEIN"/>
    <property type="match status" value="1"/>
</dbReference>
<dbReference type="PRINTS" id="PR00019">
    <property type="entry name" value="LEURICHRPT"/>
</dbReference>
<keyword evidence="18" id="KW-1185">Reference proteome</keyword>
<dbReference type="Gene3D" id="1.10.510.10">
    <property type="entry name" value="Transferase(Phosphotransferase) domain 1"/>
    <property type="match status" value="1"/>
</dbReference>
<keyword evidence="7 14" id="KW-0547">Nucleotide-binding</keyword>
<keyword evidence="12" id="KW-0675">Receptor</keyword>
<dbReference type="Gene3D" id="3.30.200.20">
    <property type="entry name" value="Phosphorylase Kinase, domain 1"/>
    <property type="match status" value="1"/>
</dbReference>
<evidence type="ECO:0000256" key="15">
    <source>
        <dbReference type="RuleBase" id="RU000304"/>
    </source>
</evidence>
<dbReference type="SMART" id="SM00220">
    <property type="entry name" value="S_TKc"/>
    <property type="match status" value="1"/>
</dbReference>
<evidence type="ECO:0000259" key="17">
    <source>
        <dbReference type="PROSITE" id="PS50011"/>
    </source>
</evidence>
<keyword evidence="9 14" id="KW-0067">ATP-binding</keyword>
<dbReference type="Pfam" id="PF00560">
    <property type="entry name" value="LRR_1"/>
    <property type="match status" value="1"/>
</dbReference>
<dbReference type="SUPFAM" id="SSF56112">
    <property type="entry name" value="Protein kinase-like (PK-like)"/>
    <property type="match status" value="1"/>
</dbReference>
<evidence type="ECO:0000313" key="18">
    <source>
        <dbReference type="Proteomes" id="UP000694864"/>
    </source>
</evidence>
<evidence type="ECO:0000256" key="5">
    <source>
        <dbReference type="ARBA" id="ARBA00022729"/>
    </source>
</evidence>
<sequence>MNLTGTISPKFADITSLTLIDLSHNSLTGTIPWELTKLNLLSVLDLSYNQLHGKVPQFKTTVPLTEGNPGIINTTNIFVPSHTGNKKRPVILGLLIGVLIVGLLITGGGFIALYLLMRSKRADRQSEPNEALAHTQQCFEVFELENRAFPLQILKDATNDFSHSNIVGRGGFGVVYKGTLQDGIEVAIKRMEQPVIGGKGADDFRSEVRVLTKVHHRNLVTLHGYCLDGNYSMLVYEYMQQGTLSRHLFDWKDQGLRQLDWTRRLSIALDVARGVEYLHALARQSQSYIHRDLKPSNILLGEDLRAKVSDFGLLWSTEEGRESIRTKIVGTFGYIAPEYTLTGRVTRKVDVYSYGVILMELLTGQKSIDEARSDTHIAIWFRKMVFEKDSLAKVIDDIIEVDEETRRSIQEVAELACHCCTKEPEQRPEMTHVVSVLASLAEHWEPNSEVKVEEEKDINKIYHQELARRCQMDLEASSSCLS</sequence>
<organism evidence="18 19">
    <name type="scientific">Camelina sativa</name>
    <name type="common">False flax</name>
    <name type="synonym">Myagrum sativum</name>
    <dbReference type="NCBI Taxonomy" id="90675"/>
    <lineage>
        <taxon>Eukaryota</taxon>
        <taxon>Viridiplantae</taxon>
        <taxon>Streptophyta</taxon>
        <taxon>Embryophyta</taxon>
        <taxon>Tracheophyta</taxon>
        <taxon>Spermatophyta</taxon>
        <taxon>Magnoliopsida</taxon>
        <taxon>eudicotyledons</taxon>
        <taxon>Gunneridae</taxon>
        <taxon>Pentapetalae</taxon>
        <taxon>rosids</taxon>
        <taxon>malvids</taxon>
        <taxon>Brassicales</taxon>
        <taxon>Brassicaceae</taxon>
        <taxon>Camelineae</taxon>
        <taxon>Camelina</taxon>
    </lineage>
</organism>
<name>A0ABM0XF96_CAMSA</name>
<keyword evidence="11 16" id="KW-0472">Membrane</keyword>
<evidence type="ECO:0000256" key="4">
    <source>
        <dbReference type="ARBA" id="ARBA00022692"/>
    </source>
</evidence>
<dbReference type="InterPro" id="IPR017441">
    <property type="entry name" value="Protein_kinase_ATP_BS"/>
</dbReference>
<protein>
    <submittedName>
        <fullName evidence="19">Receptor-like kinase TMK2</fullName>
    </submittedName>
</protein>
<keyword evidence="6" id="KW-0677">Repeat</keyword>
<keyword evidence="10 16" id="KW-1133">Transmembrane helix</keyword>
<evidence type="ECO:0000256" key="14">
    <source>
        <dbReference type="PROSITE-ProRule" id="PRU10141"/>
    </source>
</evidence>
<reference evidence="19" key="2">
    <citation type="submission" date="2025-08" db="UniProtKB">
        <authorList>
            <consortium name="RefSeq"/>
        </authorList>
    </citation>
    <scope>IDENTIFICATION</scope>
    <source>
        <tissue evidence="19">Leaf</tissue>
    </source>
</reference>
<keyword evidence="13" id="KW-0325">Glycoprotein</keyword>
<dbReference type="PROSITE" id="PS00108">
    <property type="entry name" value="PROTEIN_KINASE_ST"/>
    <property type="match status" value="1"/>
</dbReference>
<dbReference type="InterPro" id="IPR008271">
    <property type="entry name" value="Ser/Thr_kinase_AS"/>
</dbReference>
<dbReference type="PROSITE" id="PS00107">
    <property type="entry name" value="PROTEIN_KINASE_ATP"/>
    <property type="match status" value="1"/>
</dbReference>
<comment type="subcellular location">
    <subcellularLocation>
        <location evidence="1">Membrane</location>
        <topology evidence="1">Single-pass membrane protein</topology>
    </subcellularLocation>
</comment>
<dbReference type="PROSITE" id="PS50011">
    <property type="entry name" value="PROTEIN_KINASE_DOM"/>
    <property type="match status" value="1"/>
</dbReference>
<evidence type="ECO:0000256" key="10">
    <source>
        <dbReference type="ARBA" id="ARBA00022989"/>
    </source>
</evidence>
<feature type="domain" description="Protein kinase" evidence="17">
    <location>
        <begin position="161"/>
        <end position="440"/>
    </location>
</feature>
<evidence type="ECO:0000256" key="7">
    <source>
        <dbReference type="ARBA" id="ARBA00022741"/>
    </source>
</evidence>
<evidence type="ECO:0000256" key="3">
    <source>
        <dbReference type="ARBA" id="ARBA00022679"/>
    </source>
</evidence>
<gene>
    <name evidence="19" type="primary">LOC104763424</name>
</gene>
<evidence type="ECO:0000256" key="16">
    <source>
        <dbReference type="SAM" id="Phobius"/>
    </source>
</evidence>
<dbReference type="PANTHER" id="PTHR47986">
    <property type="entry name" value="OSJNBA0070M12.3 PROTEIN"/>
    <property type="match status" value="1"/>
</dbReference>